<dbReference type="STRING" id="160660.BJI67_02635"/>
<dbReference type="Gene3D" id="3.30.390.50">
    <property type="entry name" value="CO dehydrogenase flavoprotein, C-terminal domain"/>
    <property type="match status" value="1"/>
</dbReference>
<dbReference type="PANTHER" id="PTHR42659:SF2">
    <property type="entry name" value="XANTHINE DEHYDROGENASE SUBUNIT C-RELATED"/>
    <property type="match status" value="1"/>
</dbReference>
<dbReference type="Pfam" id="PF00941">
    <property type="entry name" value="FAD_binding_5"/>
    <property type="match status" value="1"/>
</dbReference>
<evidence type="ECO:0000256" key="3">
    <source>
        <dbReference type="ARBA" id="ARBA00023002"/>
    </source>
</evidence>
<dbReference type="AlphaFoldDB" id="A0A1A6C065"/>
<proteinExistence type="predicted"/>
<keyword evidence="6" id="KW-1185">Reference proteome</keyword>
<evidence type="ECO:0000259" key="4">
    <source>
        <dbReference type="PROSITE" id="PS51387"/>
    </source>
</evidence>
<dbReference type="GO" id="GO:0016491">
    <property type="term" value="F:oxidoreductase activity"/>
    <property type="evidence" value="ECO:0007669"/>
    <property type="project" value="UniProtKB-KW"/>
</dbReference>
<dbReference type="InterPro" id="IPR016167">
    <property type="entry name" value="FAD-bd_PCMH_sub1"/>
</dbReference>
<dbReference type="PROSITE" id="PS51387">
    <property type="entry name" value="FAD_PCMH"/>
    <property type="match status" value="1"/>
</dbReference>
<dbReference type="GO" id="GO:0071949">
    <property type="term" value="F:FAD binding"/>
    <property type="evidence" value="ECO:0007669"/>
    <property type="project" value="InterPro"/>
</dbReference>
<gene>
    <name evidence="5" type="ORF">Thpro_022196</name>
</gene>
<dbReference type="PANTHER" id="PTHR42659">
    <property type="entry name" value="XANTHINE DEHYDROGENASE SUBUNIT C-RELATED"/>
    <property type="match status" value="1"/>
</dbReference>
<dbReference type="SUPFAM" id="SSF56176">
    <property type="entry name" value="FAD-binding/transporter-associated domain-like"/>
    <property type="match status" value="1"/>
</dbReference>
<accession>A0A1A6C065</accession>
<evidence type="ECO:0000256" key="1">
    <source>
        <dbReference type="ARBA" id="ARBA00022630"/>
    </source>
</evidence>
<evidence type="ECO:0000256" key="2">
    <source>
        <dbReference type="ARBA" id="ARBA00022827"/>
    </source>
</evidence>
<comment type="caution">
    <text evidence="5">The sequence shown here is derived from an EMBL/GenBank/DDBJ whole genome shotgun (WGS) entry which is preliminary data.</text>
</comment>
<dbReference type="InterPro" id="IPR036683">
    <property type="entry name" value="CO_DH_flav_C_dom_sf"/>
</dbReference>
<organism evidence="5 6">
    <name type="scientific">Acidihalobacter prosperus</name>
    <dbReference type="NCBI Taxonomy" id="160660"/>
    <lineage>
        <taxon>Bacteria</taxon>
        <taxon>Pseudomonadati</taxon>
        <taxon>Pseudomonadota</taxon>
        <taxon>Gammaproteobacteria</taxon>
        <taxon>Chromatiales</taxon>
        <taxon>Ectothiorhodospiraceae</taxon>
        <taxon>Acidihalobacter</taxon>
    </lineage>
</organism>
<reference evidence="5 6" key="1">
    <citation type="journal article" date="2014" name="Genome Announc.">
        <title>Draft Genome Sequence of the Iron-Oxidizing, Acidophilic, and Halotolerant 'Thiobacillus prosperus' Type Strain DSM 5130.</title>
        <authorList>
            <person name="Ossandon F.J."/>
            <person name="Cardenas J.P."/>
            <person name="Corbett M."/>
            <person name="Quatrini R."/>
            <person name="Holmes D.S."/>
            <person name="Watkin E."/>
        </authorList>
    </citation>
    <scope>NUCLEOTIDE SEQUENCE [LARGE SCALE GENOMIC DNA]</scope>
    <source>
        <strain evidence="5 6">DSM 5130</strain>
    </source>
</reference>
<dbReference type="InterPro" id="IPR051312">
    <property type="entry name" value="Diverse_Substr_Oxidored"/>
</dbReference>
<dbReference type="Pfam" id="PF03450">
    <property type="entry name" value="CO_deh_flav_C"/>
    <property type="match status" value="1"/>
</dbReference>
<dbReference type="InterPro" id="IPR016166">
    <property type="entry name" value="FAD-bd_PCMH"/>
</dbReference>
<dbReference type="InterPro" id="IPR005107">
    <property type="entry name" value="CO_DH_flav_C"/>
</dbReference>
<dbReference type="Gene3D" id="3.30.465.10">
    <property type="match status" value="1"/>
</dbReference>
<dbReference type="SMART" id="SM01092">
    <property type="entry name" value="CO_deh_flav_C"/>
    <property type="match status" value="1"/>
</dbReference>
<dbReference type="InterPro" id="IPR016169">
    <property type="entry name" value="FAD-bd_PCMH_sub2"/>
</dbReference>
<keyword evidence="1" id="KW-0285">Flavoprotein</keyword>
<dbReference type="InterPro" id="IPR036318">
    <property type="entry name" value="FAD-bd_PCMH-like_sf"/>
</dbReference>
<sequence>MWARPRTLAEAMRLLGGDADGAWRIIAGGTDLMVEQRLHPVADERNWLDLTAVGELSGLYASDGGLRIGACVPLRRIARDPRVRERYPLLAATAAVTGALPIQNRATLGGNVANASPAADNPPALLVYDADIELAGPEGRRRLPYREFHTGYKQTRMRADELIVALHLPAPKPGSAIEFYRKVGTRQAQAIAKLSLAARLRLDAAGAVHSARFGLASVGPAPAALPAVEDWLVGQRPEAVDAATLRRHLAQDIRPLDDIRSTAAYRLEVAARLLLTALRTPPGAPSV</sequence>
<dbReference type="Gene3D" id="3.30.43.10">
    <property type="entry name" value="Uridine Diphospho-n-acetylenolpyruvylglucosamine Reductase, domain 2"/>
    <property type="match status" value="1"/>
</dbReference>
<name>A0A1A6C065_9GAMM</name>
<keyword evidence="3" id="KW-0560">Oxidoreductase</keyword>
<dbReference type="Proteomes" id="UP000029273">
    <property type="component" value="Unassembled WGS sequence"/>
</dbReference>
<dbReference type="SUPFAM" id="SSF55447">
    <property type="entry name" value="CO dehydrogenase flavoprotein C-terminal domain-like"/>
    <property type="match status" value="1"/>
</dbReference>
<protein>
    <recommendedName>
        <fullName evidence="4">FAD-binding PCMH-type domain-containing protein</fullName>
    </recommendedName>
</protein>
<feature type="domain" description="FAD-binding PCMH-type" evidence="4">
    <location>
        <begin position="1"/>
        <end position="173"/>
    </location>
</feature>
<keyword evidence="2" id="KW-0274">FAD</keyword>
<dbReference type="RefSeq" id="WP_038091615.1">
    <property type="nucleotide sequence ID" value="NZ_JQSG02000006.1"/>
</dbReference>
<evidence type="ECO:0000313" key="6">
    <source>
        <dbReference type="Proteomes" id="UP000029273"/>
    </source>
</evidence>
<dbReference type="EMBL" id="JQSG02000006">
    <property type="protein sequence ID" value="OBS07946.1"/>
    <property type="molecule type" value="Genomic_DNA"/>
</dbReference>
<dbReference type="InterPro" id="IPR002346">
    <property type="entry name" value="Mopterin_DH_FAD-bd"/>
</dbReference>
<evidence type="ECO:0000313" key="5">
    <source>
        <dbReference type="EMBL" id="OBS07946.1"/>
    </source>
</evidence>